<dbReference type="AlphaFoldDB" id="A0A4R3XV22"/>
<comment type="caution">
    <text evidence="1">The sequence shown here is derived from an EMBL/GenBank/DDBJ whole genome shotgun (WGS) entry which is preliminary data.</text>
</comment>
<dbReference type="Proteomes" id="UP000295367">
    <property type="component" value="Unassembled WGS sequence"/>
</dbReference>
<dbReference type="RefSeq" id="WP_124946983.1">
    <property type="nucleotide sequence ID" value="NZ_BHVT01000056.1"/>
</dbReference>
<keyword evidence="2" id="KW-1185">Reference proteome</keyword>
<proteinExistence type="predicted"/>
<evidence type="ECO:0000313" key="1">
    <source>
        <dbReference type="EMBL" id="TCV81234.1"/>
    </source>
</evidence>
<dbReference type="OrthoDB" id="8561415at2"/>
<reference evidence="1 2" key="1">
    <citation type="submission" date="2019-03" db="EMBL/GenBank/DDBJ databases">
        <title>Genomic Encyclopedia of Type Strains, Phase IV (KMG-IV): sequencing the most valuable type-strain genomes for metagenomic binning, comparative biology and taxonomic classification.</title>
        <authorList>
            <person name="Goeker M."/>
        </authorList>
    </citation>
    <scope>NUCLEOTIDE SEQUENCE [LARGE SCALE GENOMIC DNA]</scope>
    <source>
        <strain evidence="1 2">DSM 100309</strain>
    </source>
</reference>
<evidence type="ECO:0000313" key="2">
    <source>
        <dbReference type="Proteomes" id="UP000295367"/>
    </source>
</evidence>
<sequence>MNIHTLPDAIQREREALLKDAIDMLEVQGNHDLAVQDLAGYNEPEELNIPVLNVHMRPDICASNQNNDGMVLGVVEVSTDLGEESCGRRWLAFSTWADSHNSRMHVFVHPEDVRRATEIAQYWHVDPDSIVPVKRTH</sequence>
<accession>A0A4R3XV22</accession>
<organism evidence="1 2">
    <name type="scientific">Sulfurirhabdus autotrophica</name>
    <dbReference type="NCBI Taxonomy" id="1706046"/>
    <lineage>
        <taxon>Bacteria</taxon>
        <taxon>Pseudomonadati</taxon>
        <taxon>Pseudomonadota</taxon>
        <taxon>Betaproteobacteria</taxon>
        <taxon>Nitrosomonadales</taxon>
        <taxon>Sulfuricellaceae</taxon>
        <taxon>Sulfurirhabdus</taxon>
    </lineage>
</organism>
<protein>
    <submittedName>
        <fullName evidence="1">Uncharacterized protein</fullName>
    </submittedName>
</protein>
<name>A0A4R3XV22_9PROT</name>
<gene>
    <name evidence="1" type="ORF">EDC63_12522</name>
</gene>
<dbReference type="EMBL" id="SMCO01000025">
    <property type="protein sequence ID" value="TCV81234.1"/>
    <property type="molecule type" value="Genomic_DNA"/>
</dbReference>